<evidence type="ECO:0000256" key="7">
    <source>
        <dbReference type="ARBA" id="ARBA00022840"/>
    </source>
</evidence>
<dbReference type="Gene3D" id="3.40.50.300">
    <property type="entry name" value="P-loop containing nucleotide triphosphate hydrolases"/>
    <property type="match status" value="1"/>
</dbReference>
<organism evidence="10 11">
    <name type="scientific">Marivivens donghaensis</name>
    <dbReference type="NCBI Taxonomy" id="1699413"/>
    <lineage>
        <taxon>Bacteria</taxon>
        <taxon>Pseudomonadati</taxon>
        <taxon>Pseudomonadota</taxon>
        <taxon>Alphaproteobacteria</taxon>
        <taxon>Rhodobacterales</taxon>
        <taxon>Paracoccaceae</taxon>
        <taxon>Marivivens group</taxon>
        <taxon>Marivivens</taxon>
    </lineage>
</organism>
<dbReference type="EC" id="2.7.1.12" evidence="3 9"/>
<dbReference type="NCBIfam" id="TIGR01313">
    <property type="entry name" value="therm_gnt_kin"/>
    <property type="match status" value="1"/>
</dbReference>
<dbReference type="Pfam" id="PF13671">
    <property type="entry name" value="AAA_33"/>
    <property type="match status" value="1"/>
</dbReference>
<gene>
    <name evidence="10" type="ORF">HCZ30_12440</name>
</gene>
<keyword evidence="6 9" id="KW-0418">Kinase</keyword>
<comment type="similarity">
    <text evidence="2 9">Belongs to the gluconokinase GntK/GntV family.</text>
</comment>
<evidence type="ECO:0000256" key="9">
    <source>
        <dbReference type="RuleBase" id="RU363066"/>
    </source>
</evidence>
<comment type="caution">
    <text evidence="10">The sequence shown here is derived from an EMBL/GenBank/DDBJ whole genome shotgun (WGS) entry which is preliminary data.</text>
</comment>
<evidence type="ECO:0000256" key="5">
    <source>
        <dbReference type="ARBA" id="ARBA00022741"/>
    </source>
</evidence>
<dbReference type="Proteomes" id="UP000709466">
    <property type="component" value="Unassembled WGS sequence"/>
</dbReference>
<protein>
    <recommendedName>
        <fullName evidence="3 9">Gluconokinase</fullName>
        <ecNumber evidence="3 9">2.7.1.12</ecNumber>
    </recommendedName>
</protein>
<evidence type="ECO:0000256" key="8">
    <source>
        <dbReference type="ARBA" id="ARBA00048090"/>
    </source>
</evidence>
<evidence type="ECO:0000256" key="1">
    <source>
        <dbReference type="ARBA" id="ARBA00004761"/>
    </source>
</evidence>
<name>A0ABX0VZI0_9RHOB</name>
<evidence type="ECO:0000313" key="11">
    <source>
        <dbReference type="Proteomes" id="UP000709466"/>
    </source>
</evidence>
<keyword evidence="7 9" id="KW-0067">ATP-binding</keyword>
<reference evidence="10 11" key="1">
    <citation type="submission" date="2020-03" db="EMBL/GenBank/DDBJ databases">
        <title>Bacterial isolates of synthetic phycosphere.</title>
        <authorList>
            <person name="Fu H."/>
            <person name="Moran M.A."/>
        </authorList>
    </citation>
    <scope>NUCLEOTIDE SEQUENCE [LARGE SCALE GENOMIC DNA]</scope>
    <source>
        <strain evidence="10 11">HF1</strain>
    </source>
</reference>
<dbReference type="SUPFAM" id="SSF52540">
    <property type="entry name" value="P-loop containing nucleoside triphosphate hydrolases"/>
    <property type="match status" value="1"/>
</dbReference>
<evidence type="ECO:0000256" key="3">
    <source>
        <dbReference type="ARBA" id="ARBA00012054"/>
    </source>
</evidence>
<dbReference type="PANTHER" id="PTHR43442">
    <property type="entry name" value="GLUCONOKINASE-RELATED"/>
    <property type="match status" value="1"/>
</dbReference>
<evidence type="ECO:0000256" key="6">
    <source>
        <dbReference type="ARBA" id="ARBA00022777"/>
    </source>
</evidence>
<dbReference type="EMBL" id="JAATOP010000008">
    <property type="protein sequence ID" value="NIY73234.1"/>
    <property type="molecule type" value="Genomic_DNA"/>
</dbReference>
<dbReference type="CDD" id="cd02021">
    <property type="entry name" value="GntK"/>
    <property type="match status" value="1"/>
</dbReference>
<dbReference type="InterPro" id="IPR006001">
    <property type="entry name" value="Therm_gnt_kin"/>
</dbReference>
<evidence type="ECO:0000313" key="10">
    <source>
        <dbReference type="EMBL" id="NIY73234.1"/>
    </source>
</evidence>
<comment type="pathway">
    <text evidence="1">Carbohydrate acid metabolism.</text>
</comment>
<dbReference type="PANTHER" id="PTHR43442:SF3">
    <property type="entry name" value="GLUCONOKINASE-RELATED"/>
    <property type="match status" value="1"/>
</dbReference>
<dbReference type="InterPro" id="IPR027417">
    <property type="entry name" value="P-loop_NTPase"/>
</dbReference>
<accession>A0ABX0VZI0</accession>
<evidence type="ECO:0000256" key="4">
    <source>
        <dbReference type="ARBA" id="ARBA00022679"/>
    </source>
</evidence>
<comment type="catalytic activity">
    <reaction evidence="8 9">
        <text>D-gluconate + ATP = 6-phospho-D-gluconate + ADP + H(+)</text>
        <dbReference type="Rhea" id="RHEA:19433"/>
        <dbReference type="ChEBI" id="CHEBI:15378"/>
        <dbReference type="ChEBI" id="CHEBI:18391"/>
        <dbReference type="ChEBI" id="CHEBI:30616"/>
        <dbReference type="ChEBI" id="CHEBI:58759"/>
        <dbReference type="ChEBI" id="CHEBI:456216"/>
        <dbReference type="EC" id="2.7.1.12"/>
    </reaction>
</comment>
<evidence type="ECO:0000256" key="2">
    <source>
        <dbReference type="ARBA" id="ARBA00008420"/>
    </source>
</evidence>
<dbReference type="RefSeq" id="WP_167638622.1">
    <property type="nucleotide sequence ID" value="NZ_JAATOP010000008.1"/>
</dbReference>
<keyword evidence="4 9" id="KW-0808">Transferase</keyword>
<keyword evidence="11" id="KW-1185">Reference proteome</keyword>
<keyword evidence="5 9" id="KW-0547">Nucleotide-binding</keyword>
<sequence length="163" mass="17939">MKPAYVVMGVSGSGKSTVGRELAAHLGAVFIDADDLHPEENVAHMAAGHPLNDEMRWPWLDKCGQEMASHREEGPVVLACSALKRVYRDRLRKWVPDLVIVYPAADAVVIAERMSHRANHFMPVSLLQSQFATLEEPSSDEDVIRVNAEGTVEQTVKAVINAI</sequence>
<proteinExistence type="inferred from homology"/>